<dbReference type="GO" id="GO:0003700">
    <property type="term" value="F:DNA-binding transcription factor activity"/>
    <property type="evidence" value="ECO:0007669"/>
    <property type="project" value="InterPro"/>
</dbReference>
<dbReference type="InterPro" id="IPR000524">
    <property type="entry name" value="Tscrpt_reg_HTH_GntR"/>
</dbReference>
<comment type="caution">
    <text evidence="6">The sequence shown here is derived from an EMBL/GenBank/DDBJ whole genome shotgun (WGS) entry which is preliminary data.</text>
</comment>
<evidence type="ECO:0000256" key="2">
    <source>
        <dbReference type="ARBA" id="ARBA00023125"/>
    </source>
</evidence>
<accession>A0A2W7IS92</accession>
<evidence type="ECO:0000256" key="3">
    <source>
        <dbReference type="ARBA" id="ARBA00023163"/>
    </source>
</evidence>
<keyword evidence="3" id="KW-0804">Transcription</keyword>
<dbReference type="CDD" id="cd07377">
    <property type="entry name" value="WHTH_GntR"/>
    <property type="match status" value="1"/>
</dbReference>
<dbReference type="PRINTS" id="PR00035">
    <property type="entry name" value="HTHGNTR"/>
</dbReference>
<evidence type="ECO:0000256" key="1">
    <source>
        <dbReference type="ARBA" id="ARBA00023015"/>
    </source>
</evidence>
<dbReference type="PANTHER" id="PTHR43537:SF49">
    <property type="entry name" value="TRANSCRIPTIONAL REGULATORY PROTEIN"/>
    <property type="match status" value="1"/>
</dbReference>
<dbReference type="Gene3D" id="1.20.120.530">
    <property type="entry name" value="GntR ligand-binding domain-like"/>
    <property type="match status" value="1"/>
</dbReference>
<dbReference type="SUPFAM" id="SSF46785">
    <property type="entry name" value="Winged helix' DNA-binding domain"/>
    <property type="match status" value="1"/>
</dbReference>
<evidence type="ECO:0000259" key="5">
    <source>
        <dbReference type="PROSITE" id="PS50949"/>
    </source>
</evidence>
<dbReference type="SMART" id="SM00895">
    <property type="entry name" value="FCD"/>
    <property type="match status" value="1"/>
</dbReference>
<dbReference type="Pfam" id="PF00392">
    <property type="entry name" value="GntR"/>
    <property type="match status" value="1"/>
</dbReference>
<organism evidence="6 7">
    <name type="scientific">Humitalea rosea</name>
    <dbReference type="NCBI Taxonomy" id="990373"/>
    <lineage>
        <taxon>Bacteria</taxon>
        <taxon>Pseudomonadati</taxon>
        <taxon>Pseudomonadota</taxon>
        <taxon>Alphaproteobacteria</taxon>
        <taxon>Acetobacterales</taxon>
        <taxon>Roseomonadaceae</taxon>
        <taxon>Humitalea</taxon>
    </lineage>
</organism>
<keyword evidence="1" id="KW-0805">Transcription regulation</keyword>
<feature type="domain" description="HTH gntR-type" evidence="5">
    <location>
        <begin position="22"/>
        <end position="89"/>
    </location>
</feature>
<dbReference type="Gene3D" id="1.10.10.10">
    <property type="entry name" value="Winged helix-like DNA-binding domain superfamily/Winged helix DNA-binding domain"/>
    <property type="match status" value="1"/>
</dbReference>
<dbReference type="Proteomes" id="UP000249688">
    <property type="component" value="Unassembled WGS sequence"/>
</dbReference>
<dbReference type="PROSITE" id="PS50949">
    <property type="entry name" value="HTH_GNTR"/>
    <property type="match status" value="1"/>
</dbReference>
<dbReference type="EMBL" id="QKYU01000002">
    <property type="protein sequence ID" value="PZW50461.1"/>
    <property type="molecule type" value="Genomic_DNA"/>
</dbReference>
<dbReference type="InterPro" id="IPR036390">
    <property type="entry name" value="WH_DNA-bd_sf"/>
</dbReference>
<dbReference type="InterPro" id="IPR036388">
    <property type="entry name" value="WH-like_DNA-bd_sf"/>
</dbReference>
<keyword evidence="7" id="KW-1185">Reference proteome</keyword>
<evidence type="ECO:0000313" key="7">
    <source>
        <dbReference type="Proteomes" id="UP000249688"/>
    </source>
</evidence>
<evidence type="ECO:0000256" key="4">
    <source>
        <dbReference type="SAM" id="MobiDB-lite"/>
    </source>
</evidence>
<name>A0A2W7IS92_9PROT</name>
<dbReference type="AlphaFoldDB" id="A0A2W7IS92"/>
<dbReference type="SUPFAM" id="SSF48008">
    <property type="entry name" value="GntR ligand-binding domain-like"/>
    <property type="match status" value="1"/>
</dbReference>
<dbReference type="Pfam" id="PF07729">
    <property type="entry name" value="FCD"/>
    <property type="match status" value="1"/>
</dbReference>
<evidence type="ECO:0000313" key="6">
    <source>
        <dbReference type="EMBL" id="PZW50461.1"/>
    </source>
</evidence>
<protein>
    <submittedName>
        <fullName evidence="6">GntR family transcriptional regulator</fullName>
    </submittedName>
</protein>
<dbReference type="InterPro" id="IPR011711">
    <property type="entry name" value="GntR_C"/>
</dbReference>
<dbReference type="InterPro" id="IPR008920">
    <property type="entry name" value="TF_FadR/GntR_C"/>
</dbReference>
<dbReference type="GO" id="GO:0003677">
    <property type="term" value="F:DNA binding"/>
    <property type="evidence" value="ECO:0007669"/>
    <property type="project" value="UniProtKB-KW"/>
</dbReference>
<gene>
    <name evidence="6" type="ORF">C8P66_102149</name>
</gene>
<feature type="region of interest" description="Disordered" evidence="4">
    <location>
        <begin position="1"/>
        <end position="22"/>
    </location>
</feature>
<dbReference type="SMART" id="SM00345">
    <property type="entry name" value="HTH_GNTR"/>
    <property type="match status" value="1"/>
</dbReference>
<reference evidence="6 7" key="1">
    <citation type="submission" date="2018-06" db="EMBL/GenBank/DDBJ databases">
        <title>Genomic Encyclopedia of Archaeal and Bacterial Type Strains, Phase II (KMG-II): from individual species to whole genera.</title>
        <authorList>
            <person name="Goeker M."/>
        </authorList>
    </citation>
    <scope>NUCLEOTIDE SEQUENCE [LARGE SCALE GENOMIC DNA]</scope>
    <source>
        <strain evidence="6 7">DSM 24525</strain>
    </source>
</reference>
<proteinExistence type="predicted"/>
<keyword evidence="2" id="KW-0238">DNA-binding</keyword>
<dbReference type="PANTHER" id="PTHR43537">
    <property type="entry name" value="TRANSCRIPTIONAL REGULATOR, GNTR FAMILY"/>
    <property type="match status" value="1"/>
</dbReference>
<sequence length="228" mass="24314">MTKGVGARDTVPVPDTLPPPRRALTDVVRSSLEARILNGSLPPGTRLNEAALAADLGVSRGPVREALRALEQTGLVEGEVHRGMRVRVLEAEDVAEVYDMRALLNGFACARLALRATPALLAPLHGFVVAMEAETDAEAYYTLNLDFHAAIFAAAGHRRVAAAYDAALREGWRARRESLVAVGNRQDSNAEHAACMAAIAAGDAAEARRLGEDHVLAGKRRWLALLAG</sequence>